<dbReference type="SUPFAM" id="SSF46785">
    <property type="entry name" value="Winged helix' DNA-binding domain"/>
    <property type="match status" value="1"/>
</dbReference>
<gene>
    <name evidence="5" type="ORF">CH341_10760</name>
</gene>
<dbReference type="AlphaFoldDB" id="A0A327L1J6"/>
<accession>A0A327L1J6</accession>
<dbReference type="Proteomes" id="UP000249130">
    <property type="component" value="Unassembled WGS sequence"/>
</dbReference>
<dbReference type="InterPro" id="IPR036390">
    <property type="entry name" value="WH_DNA-bd_sf"/>
</dbReference>
<dbReference type="CDD" id="cd00090">
    <property type="entry name" value="HTH_ARSR"/>
    <property type="match status" value="1"/>
</dbReference>
<evidence type="ECO:0000313" key="5">
    <source>
        <dbReference type="EMBL" id="RAI44114.1"/>
    </source>
</evidence>
<dbReference type="Pfam" id="PF01022">
    <property type="entry name" value="HTH_5"/>
    <property type="match status" value="1"/>
</dbReference>
<dbReference type="NCBIfam" id="NF033788">
    <property type="entry name" value="HTH_metalloreg"/>
    <property type="match status" value="1"/>
</dbReference>
<keyword evidence="1" id="KW-0805">Transcription regulation</keyword>
<sequence>MSDALTILAALAEPTRLAAIRLLWDGREHCVCELMRLVGASQSRMSRHMAVLKSAGLVTDRRDAQWVRYRRAADVAPEASALVDAALAVPPAARRRRAA</sequence>
<name>A0A327L1J6_9BRAD</name>
<reference evidence="5 6" key="1">
    <citation type="submission" date="2017-07" db="EMBL/GenBank/DDBJ databases">
        <title>Draft Genome Sequences of Select Purple Nonsulfur Bacteria.</title>
        <authorList>
            <person name="Lasarre B."/>
            <person name="Mckinlay J.B."/>
        </authorList>
    </citation>
    <scope>NUCLEOTIDE SEQUENCE [LARGE SCALE GENOMIC DNA]</scope>
    <source>
        <strain evidence="5 6">DSM 5909</strain>
    </source>
</reference>
<dbReference type="PRINTS" id="PR00778">
    <property type="entry name" value="HTHARSR"/>
</dbReference>
<proteinExistence type="predicted"/>
<dbReference type="InterPro" id="IPR051011">
    <property type="entry name" value="Metal_resp_trans_reg"/>
</dbReference>
<evidence type="ECO:0000313" key="6">
    <source>
        <dbReference type="Proteomes" id="UP000249130"/>
    </source>
</evidence>
<evidence type="ECO:0000256" key="2">
    <source>
        <dbReference type="ARBA" id="ARBA00023125"/>
    </source>
</evidence>
<dbReference type="GO" id="GO:0003700">
    <property type="term" value="F:DNA-binding transcription factor activity"/>
    <property type="evidence" value="ECO:0007669"/>
    <property type="project" value="InterPro"/>
</dbReference>
<keyword evidence="2" id="KW-0238">DNA-binding</keyword>
<evidence type="ECO:0000259" key="4">
    <source>
        <dbReference type="PROSITE" id="PS50987"/>
    </source>
</evidence>
<dbReference type="GO" id="GO:0003677">
    <property type="term" value="F:DNA binding"/>
    <property type="evidence" value="ECO:0007669"/>
    <property type="project" value="UniProtKB-KW"/>
</dbReference>
<dbReference type="PROSITE" id="PS50987">
    <property type="entry name" value="HTH_ARSR_2"/>
    <property type="match status" value="1"/>
</dbReference>
<dbReference type="InterPro" id="IPR036388">
    <property type="entry name" value="WH-like_DNA-bd_sf"/>
</dbReference>
<dbReference type="RefSeq" id="WP_111419041.1">
    <property type="nucleotide sequence ID" value="NZ_NPEX01000057.1"/>
</dbReference>
<keyword evidence="3" id="KW-0804">Transcription</keyword>
<evidence type="ECO:0000256" key="3">
    <source>
        <dbReference type="ARBA" id="ARBA00023163"/>
    </source>
</evidence>
<dbReference type="OrthoDB" id="9798998at2"/>
<organism evidence="5 6">
    <name type="scientific">Rhodoplanes roseus</name>
    <dbReference type="NCBI Taxonomy" id="29409"/>
    <lineage>
        <taxon>Bacteria</taxon>
        <taxon>Pseudomonadati</taxon>
        <taxon>Pseudomonadota</taxon>
        <taxon>Alphaproteobacteria</taxon>
        <taxon>Hyphomicrobiales</taxon>
        <taxon>Nitrobacteraceae</taxon>
        <taxon>Rhodoplanes</taxon>
    </lineage>
</organism>
<evidence type="ECO:0000256" key="1">
    <source>
        <dbReference type="ARBA" id="ARBA00023015"/>
    </source>
</evidence>
<feature type="domain" description="HTH arsR-type" evidence="4">
    <location>
        <begin position="1"/>
        <end position="94"/>
    </location>
</feature>
<dbReference type="PANTHER" id="PTHR43132:SF2">
    <property type="entry name" value="ARSENICAL RESISTANCE OPERON REPRESSOR ARSR-RELATED"/>
    <property type="match status" value="1"/>
</dbReference>
<dbReference type="SMART" id="SM00418">
    <property type="entry name" value="HTH_ARSR"/>
    <property type="match status" value="1"/>
</dbReference>
<dbReference type="EMBL" id="NPEX01000057">
    <property type="protein sequence ID" value="RAI44114.1"/>
    <property type="molecule type" value="Genomic_DNA"/>
</dbReference>
<dbReference type="PANTHER" id="PTHR43132">
    <property type="entry name" value="ARSENICAL RESISTANCE OPERON REPRESSOR ARSR-RELATED"/>
    <property type="match status" value="1"/>
</dbReference>
<dbReference type="InterPro" id="IPR011991">
    <property type="entry name" value="ArsR-like_HTH"/>
</dbReference>
<comment type="caution">
    <text evidence="5">The sequence shown here is derived from an EMBL/GenBank/DDBJ whole genome shotgun (WGS) entry which is preliminary data.</text>
</comment>
<dbReference type="Gene3D" id="1.10.10.10">
    <property type="entry name" value="Winged helix-like DNA-binding domain superfamily/Winged helix DNA-binding domain"/>
    <property type="match status" value="1"/>
</dbReference>
<dbReference type="InterPro" id="IPR001845">
    <property type="entry name" value="HTH_ArsR_DNA-bd_dom"/>
</dbReference>
<keyword evidence="6" id="KW-1185">Reference proteome</keyword>
<protein>
    <submittedName>
        <fullName evidence="5">Transcriptional regulator</fullName>
    </submittedName>
</protein>